<keyword evidence="2" id="KW-1185">Reference proteome</keyword>
<sequence>MFRNPFNISIIAPAIF</sequence>
<protein>
    <submittedName>
        <fullName evidence="1">Uncharacterized protein</fullName>
    </submittedName>
</protein>
<reference evidence="1 2" key="1">
    <citation type="journal article" date="2024" name="Commun. Biol.">
        <title>Comparative genomic analysis of thermophilic fungi reveals convergent evolutionary adaptations and gene losses.</title>
        <authorList>
            <person name="Steindorff A.S."/>
            <person name="Aguilar-Pontes M.V."/>
            <person name="Robinson A.J."/>
            <person name="Andreopoulos B."/>
            <person name="LaButti K."/>
            <person name="Kuo A."/>
            <person name="Mondo S."/>
            <person name="Riley R."/>
            <person name="Otillar R."/>
            <person name="Haridas S."/>
            <person name="Lipzen A."/>
            <person name="Grimwood J."/>
            <person name="Schmutz J."/>
            <person name="Clum A."/>
            <person name="Reid I.D."/>
            <person name="Moisan M.C."/>
            <person name="Butler G."/>
            <person name="Nguyen T.T.M."/>
            <person name="Dewar K."/>
            <person name="Conant G."/>
            <person name="Drula E."/>
            <person name="Henrissat B."/>
            <person name="Hansel C."/>
            <person name="Singer S."/>
            <person name="Hutchinson M.I."/>
            <person name="de Vries R.P."/>
            <person name="Natvig D.O."/>
            <person name="Powell A.J."/>
            <person name="Tsang A."/>
            <person name="Grigoriev I.V."/>
        </authorList>
    </citation>
    <scope>NUCLEOTIDE SEQUENCE [LARGE SCALE GENOMIC DNA]</scope>
    <source>
        <strain evidence="1 2">CBS 494.80</strain>
    </source>
</reference>
<dbReference type="EMBL" id="JAZHXI010000013">
    <property type="protein sequence ID" value="KAL2065186.1"/>
    <property type="molecule type" value="Genomic_DNA"/>
</dbReference>
<proteinExistence type="predicted"/>
<organism evidence="1 2">
    <name type="scientific">Oculimacula yallundae</name>
    <dbReference type="NCBI Taxonomy" id="86028"/>
    <lineage>
        <taxon>Eukaryota</taxon>
        <taxon>Fungi</taxon>
        <taxon>Dikarya</taxon>
        <taxon>Ascomycota</taxon>
        <taxon>Pezizomycotina</taxon>
        <taxon>Leotiomycetes</taxon>
        <taxon>Helotiales</taxon>
        <taxon>Ploettnerulaceae</taxon>
        <taxon>Oculimacula</taxon>
    </lineage>
</organism>
<dbReference type="Proteomes" id="UP001595075">
    <property type="component" value="Unassembled WGS sequence"/>
</dbReference>
<gene>
    <name evidence="1" type="ORF">VTL71DRAFT_4327</name>
</gene>
<name>A0ABR4C5I1_9HELO</name>
<evidence type="ECO:0000313" key="2">
    <source>
        <dbReference type="Proteomes" id="UP001595075"/>
    </source>
</evidence>
<accession>A0ABR4C5I1</accession>
<evidence type="ECO:0000313" key="1">
    <source>
        <dbReference type="EMBL" id="KAL2065186.1"/>
    </source>
</evidence>
<comment type="caution">
    <text evidence="1">The sequence shown here is derived from an EMBL/GenBank/DDBJ whole genome shotgun (WGS) entry which is preliminary data.</text>
</comment>